<name>A0A233RFK5_9GAMM</name>
<dbReference type="AlphaFoldDB" id="A0A233RFK5"/>
<sequence>MSTHFSQNLRYLCAERGSAAQVCRDIGINQQQFSKYLTGRAKPSSHNLRRISRYFGVRDEDMFEAPEQLIHAYQKNSAKTGSRTDPFYDAFPGSLRDLRRFLGVYQTFNLSPAAPDGVVVALTMLEEHEGQVYSKTVDSMLMRSEDARQSTVYEGKAAYHGERLFVMEFESQNSGSFMMTTLFPPHRYRRKYLFGMVSFLASSPHRMPYSSRTVWERLDTATLPNITPDKCGEFPLHSSRIGPTIRDFLLDDSPVMPDFTSF</sequence>
<proteinExistence type="predicted"/>
<dbReference type="SUPFAM" id="SSF47413">
    <property type="entry name" value="lambda repressor-like DNA-binding domains"/>
    <property type="match status" value="1"/>
</dbReference>
<dbReference type="PROSITE" id="PS50943">
    <property type="entry name" value="HTH_CROC1"/>
    <property type="match status" value="1"/>
</dbReference>
<dbReference type="InterPro" id="IPR010982">
    <property type="entry name" value="Lambda_DNA-bd_dom_sf"/>
</dbReference>
<dbReference type="OrthoDB" id="8902678at2"/>
<dbReference type="SMART" id="SM00530">
    <property type="entry name" value="HTH_XRE"/>
    <property type="match status" value="1"/>
</dbReference>
<evidence type="ECO:0000259" key="1">
    <source>
        <dbReference type="PROSITE" id="PS50943"/>
    </source>
</evidence>
<dbReference type="InterPro" id="IPR001387">
    <property type="entry name" value="Cro/C1-type_HTH"/>
</dbReference>
<evidence type="ECO:0000313" key="2">
    <source>
        <dbReference type="EMBL" id="OXY82164.1"/>
    </source>
</evidence>
<dbReference type="Gene3D" id="1.10.260.40">
    <property type="entry name" value="lambda repressor-like DNA-binding domains"/>
    <property type="match status" value="1"/>
</dbReference>
<dbReference type="Proteomes" id="UP000242757">
    <property type="component" value="Unassembled WGS sequence"/>
</dbReference>
<dbReference type="CDD" id="cd00093">
    <property type="entry name" value="HTH_XRE"/>
    <property type="match status" value="1"/>
</dbReference>
<comment type="caution">
    <text evidence="2">The sequence shown here is derived from an EMBL/GenBank/DDBJ whole genome shotgun (WGS) entry which is preliminary data.</text>
</comment>
<accession>A0A233RFK5</accession>
<gene>
    <name evidence="2" type="ORF">B6S08_01085</name>
</gene>
<protein>
    <recommendedName>
        <fullName evidence="1">HTH cro/C1-type domain-containing protein</fullName>
    </recommendedName>
</protein>
<evidence type="ECO:0000313" key="3">
    <source>
        <dbReference type="Proteomes" id="UP000242757"/>
    </source>
</evidence>
<dbReference type="RefSeq" id="WP_094198943.1">
    <property type="nucleotide sequence ID" value="NZ_NBIM01000001.1"/>
</dbReference>
<dbReference type="Pfam" id="PF13560">
    <property type="entry name" value="HTH_31"/>
    <property type="match status" value="1"/>
</dbReference>
<dbReference type="EMBL" id="NBIM01000001">
    <property type="protein sequence ID" value="OXY82164.1"/>
    <property type="molecule type" value="Genomic_DNA"/>
</dbReference>
<dbReference type="GO" id="GO:0003677">
    <property type="term" value="F:DNA binding"/>
    <property type="evidence" value="ECO:0007669"/>
    <property type="project" value="InterPro"/>
</dbReference>
<keyword evidence="3" id="KW-1185">Reference proteome</keyword>
<reference evidence="2 3" key="1">
    <citation type="submission" date="2017-08" db="EMBL/GenBank/DDBJ databases">
        <title>A Genome Sequence of Oceanimonas doudoroffii ATCC 27123T.</title>
        <authorList>
            <person name="Brennan M.A."/>
            <person name="Maclea K.S."/>
            <person name="Mcclelland W.D."/>
            <person name="Trachtenberg A.M."/>
        </authorList>
    </citation>
    <scope>NUCLEOTIDE SEQUENCE [LARGE SCALE GENOMIC DNA]</scope>
    <source>
        <strain evidence="2 3">ATCC 27123</strain>
    </source>
</reference>
<organism evidence="2 3">
    <name type="scientific">Oceanimonas doudoroffii</name>
    <dbReference type="NCBI Taxonomy" id="84158"/>
    <lineage>
        <taxon>Bacteria</taxon>
        <taxon>Pseudomonadati</taxon>
        <taxon>Pseudomonadota</taxon>
        <taxon>Gammaproteobacteria</taxon>
        <taxon>Aeromonadales</taxon>
        <taxon>Aeromonadaceae</taxon>
        <taxon>Oceanimonas</taxon>
    </lineage>
</organism>
<feature type="domain" description="HTH cro/C1-type" evidence="1">
    <location>
        <begin position="9"/>
        <end position="63"/>
    </location>
</feature>